<evidence type="ECO:0000313" key="7">
    <source>
        <dbReference type="EMBL" id="BAN01389.1"/>
    </source>
</evidence>
<sequence length="517" mass="54865">MTSGGSTLTRRWPNDAEHRNLILVARDDLVAESGPSTSDDGAAVYAQQHGPFSSYLRTVDTTDTEIVETTTYRLQIPWFGWLFKRPARGVLARRLSSTGWWLPPDRLDATQLLVLGLLAAASMSAAFVNTLFTQTAEFAADDFGVGNTGVGVAGAVVRAGIVVALPAAVLADRIGRRRVVVVVAWLGPLLCLLSAIAPSFEILVITQAFGRPMGIALAFLVGVIASEEMPKNSRAYAVSVLAMASGFGAGIAVMSLRLADTGESGWRLVYVVSAIWCIVALDLVRRLPETRRFTAEAARVDRPSRAPRLDRKRFALLAAVAFMGNIFISPASFFQNSYLEDVRNFSAGDIGLFSILVGTPAGIGLIVGGRIADQRGRRRLISIALPASVIAIVAAFSVGGLGLWAFSLVGGILGSSVFPAMAVYRTELFPTGNRTRAAGFITAFALVGGIGGLLATGQLLDRDWSYGSVMALMAVGQLVVTVLVVAAYPETAHTELEDLNPEDGRLDIGGDRAVPLD</sequence>
<dbReference type="Pfam" id="PF07690">
    <property type="entry name" value="MFS_1"/>
    <property type="match status" value="1"/>
</dbReference>
<feature type="transmembrane region" description="Helical" evidence="5">
    <location>
        <begin position="178"/>
        <end position="196"/>
    </location>
</feature>
<dbReference type="PROSITE" id="PS50850">
    <property type="entry name" value="MFS"/>
    <property type="match status" value="1"/>
</dbReference>
<dbReference type="SUPFAM" id="SSF103473">
    <property type="entry name" value="MFS general substrate transporter"/>
    <property type="match status" value="1"/>
</dbReference>
<evidence type="ECO:0000256" key="5">
    <source>
        <dbReference type="SAM" id="Phobius"/>
    </source>
</evidence>
<keyword evidence="4 5" id="KW-0472">Membrane</keyword>
<dbReference type="PROSITE" id="PS00216">
    <property type="entry name" value="SUGAR_TRANSPORT_1"/>
    <property type="match status" value="1"/>
</dbReference>
<dbReference type="RefSeq" id="WP_015440636.1">
    <property type="nucleotide sequence ID" value="NC_020520.1"/>
</dbReference>
<protein>
    <submittedName>
        <fullName evidence="7">Putative major facilitator superfamily transporter</fullName>
    </submittedName>
</protein>
<feature type="transmembrane region" description="Helical" evidence="5">
    <location>
        <begin position="202"/>
        <end position="224"/>
    </location>
</feature>
<dbReference type="KEGG" id="aym:YM304_10750"/>
<keyword evidence="2 5" id="KW-0812">Transmembrane</keyword>
<comment type="subcellular location">
    <subcellularLocation>
        <location evidence="1">Cell membrane</location>
        <topology evidence="1">Multi-pass membrane protein</topology>
    </subcellularLocation>
</comment>
<gene>
    <name evidence="7" type="ORF">YM304_10750</name>
</gene>
<dbReference type="AlphaFoldDB" id="A0A6C7E862"/>
<feature type="transmembrane region" description="Helical" evidence="5">
    <location>
        <begin position="314"/>
        <end position="333"/>
    </location>
</feature>
<feature type="transmembrane region" description="Helical" evidence="5">
    <location>
        <begin position="345"/>
        <end position="368"/>
    </location>
</feature>
<keyword evidence="8" id="KW-1185">Reference proteome</keyword>
<dbReference type="InterPro" id="IPR005829">
    <property type="entry name" value="Sugar_transporter_CS"/>
</dbReference>
<dbReference type="Proteomes" id="UP000011863">
    <property type="component" value="Chromosome"/>
</dbReference>
<dbReference type="InterPro" id="IPR036259">
    <property type="entry name" value="MFS_trans_sf"/>
</dbReference>
<dbReference type="GO" id="GO:0005886">
    <property type="term" value="C:plasma membrane"/>
    <property type="evidence" value="ECO:0007669"/>
    <property type="project" value="UniProtKB-SubCell"/>
</dbReference>
<feature type="transmembrane region" description="Helical" evidence="5">
    <location>
        <begin position="380"/>
        <end position="398"/>
    </location>
</feature>
<feature type="domain" description="Major facilitator superfamily (MFS) profile" evidence="6">
    <location>
        <begin position="114"/>
        <end position="492"/>
    </location>
</feature>
<organism evidence="7 8">
    <name type="scientific">Ilumatobacter coccineus (strain NBRC 103263 / KCTC 29153 / YM16-304)</name>
    <dbReference type="NCBI Taxonomy" id="1313172"/>
    <lineage>
        <taxon>Bacteria</taxon>
        <taxon>Bacillati</taxon>
        <taxon>Actinomycetota</taxon>
        <taxon>Acidimicrobiia</taxon>
        <taxon>Acidimicrobiales</taxon>
        <taxon>Ilumatobacteraceae</taxon>
        <taxon>Ilumatobacter</taxon>
    </lineage>
</organism>
<evidence type="ECO:0000256" key="1">
    <source>
        <dbReference type="ARBA" id="ARBA00004651"/>
    </source>
</evidence>
<dbReference type="InterPro" id="IPR011701">
    <property type="entry name" value="MFS"/>
</dbReference>
<name>A0A6C7E862_ILUCY</name>
<dbReference type="EMBL" id="AP012057">
    <property type="protein sequence ID" value="BAN01389.1"/>
    <property type="molecule type" value="Genomic_DNA"/>
</dbReference>
<feature type="transmembrane region" description="Helical" evidence="5">
    <location>
        <begin position="112"/>
        <end position="132"/>
    </location>
</feature>
<proteinExistence type="predicted"/>
<accession>A0A6C7E862</accession>
<evidence type="ECO:0000256" key="4">
    <source>
        <dbReference type="ARBA" id="ARBA00023136"/>
    </source>
</evidence>
<feature type="transmembrane region" description="Helical" evidence="5">
    <location>
        <begin position="152"/>
        <end position="171"/>
    </location>
</feature>
<feature type="transmembrane region" description="Helical" evidence="5">
    <location>
        <begin position="265"/>
        <end position="284"/>
    </location>
</feature>
<dbReference type="InterPro" id="IPR020846">
    <property type="entry name" value="MFS_dom"/>
</dbReference>
<reference evidence="7 8" key="1">
    <citation type="journal article" date="2013" name="Int. J. Syst. Evol. Microbiol.">
        <title>Ilumatobacter nonamiense sp. nov. and Ilumatobacter coccineum sp. nov., isolated from seashore sand.</title>
        <authorList>
            <person name="Matsumoto A."/>
            <person name="Kasai H."/>
            <person name="Matsuo Y."/>
            <person name="Shizuri Y."/>
            <person name="Ichikawa N."/>
            <person name="Fujita N."/>
            <person name="Omura S."/>
            <person name="Takahashi Y."/>
        </authorList>
    </citation>
    <scope>NUCLEOTIDE SEQUENCE [LARGE SCALE GENOMIC DNA]</scope>
    <source>
        <strain evidence="8">NBRC 103263 / KCTC 29153 / YM16-304</strain>
    </source>
</reference>
<dbReference type="PANTHER" id="PTHR23508">
    <property type="entry name" value="CARBOXYLIC ACID TRANSPORTER PROTEIN HOMOLOG"/>
    <property type="match status" value="1"/>
</dbReference>
<feature type="transmembrane region" description="Helical" evidence="5">
    <location>
        <begin position="404"/>
        <end position="425"/>
    </location>
</feature>
<feature type="transmembrane region" description="Helical" evidence="5">
    <location>
        <begin position="236"/>
        <end position="259"/>
    </location>
</feature>
<evidence type="ECO:0000256" key="2">
    <source>
        <dbReference type="ARBA" id="ARBA00022692"/>
    </source>
</evidence>
<dbReference type="PANTHER" id="PTHR23508:SF10">
    <property type="entry name" value="CARBOXYLIC ACID TRANSPORTER PROTEIN HOMOLOG"/>
    <property type="match status" value="1"/>
</dbReference>
<feature type="transmembrane region" description="Helical" evidence="5">
    <location>
        <begin position="437"/>
        <end position="460"/>
    </location>
</feature>
<dbReference type="Gene3D" id="1.20.1250.20">
    <property type="entry name" value="MFS general substrate transporter like domains"/>
    <property type="match status" value="2"/>
</dbReference>
<keyword evidence="3 5" id="KW-1133">Transmembrane helix</keyword>
<evidence type="ECO:0000259" key="6">
    <source>
        <dbReference type="PROSITE" id="PS50850"/>
    </source>
</evidence>
<evidence type="ECO:0000313" key="8">
    <source>
        <dbReference type="Proteomes" id="UP000011863"/>
    </source>
</evidence>
<feature type="transmembrane region" description="Helical" evidence="5">
    <location>
        <begin position="466"/>
        <end position="488"/>
    </location>
</feature>
<evidence type="ECO:0000256" key="3">
    <source>
        <dbReference type="ARBA" id="ARBA00022989"/>
    </source>
</evidence>
<dbReference type="GO" id="GO:0046943">
    <property type="term" value="F:carboxylic acid transmembrane transporter activity"/>
    <property type="evidence" value="ECO:0007669"/>
    <property type="project" value="TreeGrafter"/>
</dbReference>